<evidence type="ECO:0000313" key="2">
    <source>
        <dbReference type="EMBL" id="KNC64980.1"/>
    </source>
</evidence>
<keyword evidence="1" id="KW-0812">Transmembrane</keyword>
<keyword evidence="1" id="KW-1133">Transmembrane helix</keyword>
<keyword evidence="1" id="KW-0472">Membrane</keyword>
<feature type="transmembrane region" description="Helical" evidence="1">
    <location>
        <begin position="12"/>
        <end position="37"/>
    </location>
</feature>
<dbReference type="AlphaFoldDB" id="A0A0L0EKV8"/>
<feature type="non-terminal residue" evidence="2">
    <location>
        <position position="1"/>
    </location>
</feature>
<gene>
    <name evidence="2" type="ORF">SARC_18314</name>
</gene>
<dbReference type="RefSeq" id="XP_014143081.1">
    <property type="nucleotide sequence ID" value="XM_014287606.1"/>
</dbReference>
<evidence type="ECO:0000256" key="1">
    <source>
        <dbReference type="SAM" id="Phobius"/>
    </source>
</evidence>
<dbReference type="EMBL" id="KQ257193">
    <property type="protein sequence ID" value="KNC64980.1"/>
    <property type="molecule type" value="Genomic_DNA"/>
</dbReference>
<accession>A0A0L0EKV8</accession>
<dbReference type="GeneID" id="25918818"/>
<sequence>GVYIYEPYTGFATLFITSFGFNVTVVLIVFATTYSYLPPTQHEVQKNECKVCPI</sequence>
<dbReference type="Proteomes" id="UP000054560">
    <property type="component" value="Unassembled WGS sequence"/>
</dbReference>
<keyword evidence="3" id="KW-1185">Reference proteome</keyword>
<protein>
    <submittedName>
        <fullName evidence="2">Uncharacterized protein</fullName>
    </submittedName>
</protein>
<evidence type="ECO:0000313" key="3">
    <source>
        <dbReference type="Proteomes" id="UP000054560"/>
    </source>
</evidence>
<reference evidence="2 3" key="1">
    <citation type="submission" date="2011-02" db="EMBL/GenBank/DDBJ databases">
        <title>The Genome Sequence of Sphaeroforma arctica JP610.</title>
        <authorList>
            <consortium name="The Broad Institute Genome Sequencing Platform"/>
            <person name="Russ C."/>
            <person name="Cuomo C."/>
            <person name="Young S.K."/>
            <person name="Zeng Q."/>
            <person name="Gargeya S."/>
            <person name="Alvarado L."/>
            <person name="Berlin A."/>
            <person name="Chapman S.B."/>
            <person name="Chen Z."/>
            <person name="Freedman E."/>
            <person name="Gellesch M."/>
            <person name="Goldberg J."/>
            <person name="Griggs A."/>
            <person name="Gujja S."/>
            <person name="Heilman E."/>
            <person name="Heiman D."/>
            <person name="Howarth C."/>
            <person name="Mehta T."/>
            <person name="Neiman D."/>
            <person name="Pearson M."/>
            <person name="Roberts A."/>
            <person name="Saif S."/>
            <person name="Shea T."/>
            <person name="Shenoy N."/>
            <person name="Sisk P."/>
            <person name="Stolte C."/>
            <person name="Sykes S."/>
            <person name="White J."/>
            <person name="Yandava C."/>
            <person name="Burger G."/>
            <person name="Gray M.W."/>
            <person name="Holland P.W.H."/>
            <person name="King N."/>
            <person name="Lang F.B.F."/>
            <person name="Roger A.J."/>
            <person name="Ruiz-Trillo I."/>
            <person name="Haas B."/>
            <person name="Nusbaum C."/>
            <person name="Birren B."/>
        </authorList>
    </citation>
    <scope>NUCLEOTIDE SEQUENCE [LARGE SCALE GENOMIC DNA]</scope>
    <source>
        <strain evidence="2 3">JP610</strain>
    </source>
</reference>
<name>A0A0L0EKV8_9EUKA</name>
<proteinExistence type="predicted"/>
<organism evidence="2 3">
    <name type="scientific">Sphaeroforma arctica JP610</name>
    <dbReference type="NCBI Taxonomy" id="667725"/>
    <lineage>
        <taxon>Eukaryota</taxon>
        <taxon>Ichthyosporea</taxon>
        <taxon>Ichthyophonida</taxon>
        <taxon>Sphaeroforma</taxon>
    </lineage>
</organism>